<evidence type="ECO:0000313" key="2">
    <source>
        <dbReference type="EMBL" id="KAA8896273.1"/>
    </source>
</evidence>
<dbReference type="EMBL" id="VXIS01000218">
    <property type="protein sequence ID" value="KAA8896273.1"/>
    <property type="molecule type" value="Genomic_DNA"/>
</dbReference>
<feature type="compositionally biased region" description="Polar residues" evidence="1">
    <location>
        <begin position="7"/>
        <end position="24"/>
    </location>
</feature>
<accession>A0A5J5EM01</accession>
<reference evidence="2 3" key="1">
    <citation type="submission" date="2019-09" db="EMBL/GenBank/DDBJ databases">
        <title>Draft genome of the ectomycorrhizal ascomycete Sphaerosporella brunnea.</title>
        <authorList>
            <consortium name="DOE Joint Genome Institute"/>
            <person name="Benucci G.M."/>
            <person name="Marozzi G."/>
            <person name="Antonielli L."/>
            <person name="Sanchez S."/>
            <person name="Marco P."/>
            <person name="Wang X."/>
            <person name="Falini L.B."/>
            <person name="Barry K."/>
            <person name="Haridas S."/>
            <person name="Lipzen A."/>
            <person name="Labutti K."/>
            <person name="Grigoriev I.V."/>
            <person name="Murat C."/>
            <person name="Martin F."/>
            <person name="Albertini E."/>
            <person name="Donnini D."/>
            <person name="Bonito G."/>
        </authorList>
    </citation>
    <scope>NUCLEOTIDE SEQUENCE [LARGE SCALE GENOMIC DNA]</scope>
    <source>
        <strain evidence="2 3">Sb_GMNB300</strain>
    </source>
</reference>
<dbReference type="InParanoid" id="A0A5J5EM01"/>
<protein>
    <submittedName>
        <fullName evidence="2">Uncharacterized protein</fullName>
    </submittedName>
</protein>
<sequence length="253" mass="27621">MPESGDDASNASRSHSYATPNQVRAHSRPPRICRGLNSLLESPYVSAWLGFFYLDSPASGVVFGDGRSPIQRVDRHPNADCDAYLHVAIEGVPESLVIRWHMITLICGSQGGGILKIKANKAAQTPCRSDSGQCHHETPQVLPERLCSVYSAGWLIKLSAKRPSGDGGIPAKRLHRGGWATQGVNSGNILDPLRDYPLSALTPRCIISPALPRQPYPLCRGHAIRIDKEGWLCRDPIGDPNDADEVKEYQAWA</sequence>
<organism evidence="2 3">
    <name type="scientific">Sphaerosporella brunnea</name>
    <dbReference type="NCBI Taxonomy" id="1250544"/>
    <lineage>
        <taxon>Eukaryota</taxon>
        <taxon>Fungi</taxon>
        <taxon>Dikarya</taxon>
        <taxon>Ascomycota</taxon>
        <taxon>Pezizomycotina</taxon>
        <taxon>Pezizomycetes</taxon>
        <taxon>Pezizales</taxon>
        <taxon>Pyronemataceae</taxon>
        <taxon>Sphaerosporella</taxon>
    </lineage>
</organism>
<proteinExistence type="predicted"/>
<keyword evidence="3" id="KW-1185">Reference proteome</keyword>
<dbReference type="Proteomes" id="UP000326924">
    <property type="component" value="Unassembled WGS sequence"/>
</dbReference>
<evidence type="ECO:0000313" key="3">
    <source>
        <dbReference type="Proteomes" id="UP000326924"/>
    </source>
</evidence>
<gene>
    <name evidence="2" type="ORF">FN846DRAFT_893420</name>
</gene>
<feature type="region of interest" description="Disordered" evidence="1">
    <location>
        <begin position="1"/>
        <end position="29"/>
    </location>
</feature>
<comment type="caution">
    <text evidence="2">The sequence shown here is derived from an EMBL/GenBank/DDBJ whole genome shotgun (WGS) entry which is preliminary data.</text>
</comment>
<name>A0A5J5EM01_9PEZI</name>
<evidence type="ECO:0000256" key="1">
    <source>
        <dbReference type="SAM" id="MobiDB-lite"/>
    </source>
</evidence>
<dbReference type="AlphaFoldDB" id="A0A5J5EM01"/>